<gene>
    <name evidence="6" type="ORF">AQZ52_11285</name>
</gene>
<dbReference type="PRINTS" id="PR00411">
    <property type="entry name" value="PNDRDTASEI"/>
</dbReference>
<accession>A0A117UUS5</accession>
<evidence type="ECO:0000259" key="5">
    <source>
        <dbReference type="Pfam" id="PF01593"/>
    </source>
</evidence>
<dbReference type="Gene3D" id="3.50.50.60">
    <property type="entry name" value="FAD/NAD(P)-binding domain"/>
    <property type="match status" value="2"/>
</dbReference>
<feature type="domain" description="Amine oxidase" evidence="5">
    <location>
        <begin position="19"/>
        <end position="523"/>
    </location>
</feature>
<evidence type="ECO:0000313" key="7">
    <source>
        <dbReference type="Proteomes" id="UP000058012"/>
    </source>
</evidence>
<feature type="compositionally biased region" description="Basic and acidic residues" evidence="4">
    <location>
        <begin position="532"/>
        <end position="547"/>
    </location>
</feature>
<sequence>MDVTSKVWDAIVVGAGHNGLTAAAYLAKAGRSVLVLEARPIVGGACVTEEVIPGHRVSFTSYIASMLMPTVIRDLDLGRHGLRMVACDPILTVPLGPNDAGEAEIIRWWADPARTAQEIARFSARDAEAFLDVERKLKALAAYLQPFFLESPPDLAARGLDRLREGLRMVRRFRRIKGTEIGEMVQFLTGSLGEFLDRHFESDAAKRMILANNVYGKHGGPYEPGSAVGLLFHLLAGGDDAVQGFNGHVMGGMGSVSGAIAAAARSFGAVIETSAPVGSIDVYQGRATGVTLIDGRQVRGRVVLSNADPKRTFLTLLAKADLPDDFRRDIAAIKMGGPAAKLNIALSGEPTVIGRASDATPLERALLTIAPTLEGAQRCADAARFGAVPDELWIDCVIPSLVDDSLCPPGHHMLTCFIQYLPYELREGTWDEKREALADAIIDQISRHMPNLRELILGRVMLTPLDLERIYGLTEGNIFHGDLHPGALFSMRPVPRWSQYRTPVEGLYLCGAGAHPGGGVTGAPGHNAAKQVLRDTKRQARTTQDRR</sequence>
<evidence type="ECO:0000256" key="1">
    <source>
        <dbReference type="ARBA" id="ARBA00037217"/>
    </source>
</evidence>
<evidence type="ECO:0000256" key="4">
    <source>
        <dbReference type="SAM" id="MobiDB-lite"/>
    </source>
</evidence>
<dbReference type="InterPro" id="IPR002937">
    <property type="entry name" value="Amino_oxidase"/>
</dbReference>
<proteinExistence type="predicted"/>
<dbReference type="Pfam" id="PF01593">
    <property type="entry name" value="Amino_oxidase"/>
    <property type="match status" value="1"/>
</dbReference>
<protein>
    <recommendedName>
        <fullName evidence="3">Pyridine nucleotide-disulfide oxidoreductase domain-containing protein 2</fullName>
    </recommendedName>
</protein>
<dbReference type="InterPro" id="IPR036188">
    <property type="entry name" value="FAD/NAD-bd_sf"/>
</dbReference>
<dbReference type="RefSeq" id="WP_067910591.1">
    <property type="nucleotide sequence ID" value="NZ_KQ954245.1"/>
</dbReference>
<dbReference type="AlphaFoldDB" id="A0A117UUS5"/>
<evidence type="ECO:0000313" key="6">
    <source>
        <dbReference type="EMBL" id="KUR71241.1"/>
    </source>
</evidence>
<comment type="caution">
    <text evidence="6">The sequence shown here is derived from an EMBL/GenBank/DDBJ whole genome shotgun (WGS) entry which is preliminary data.</text>
</comment>
<dbReference type="PANTHER" id="PTHR10668">
    <property type="entry name" value="PHYTOENE DEHYDROGENASE"/>
    <property type="match status" value="1"/>
</dbReference>
<dbReference type="STRING" id="1117702.AQZ52_11285"/>
<dbReference type="EMBL" id="LLZS01000007">
    <property type="protein sequence ID" value="KUR71241.1"/>
    <property type="molecule type" value="Genomic_DNA"/>
</dbReference>
<evidence type="ECO:0000256" key="3">
    <source>
        <dbReference type="ARBA" id="ARBA00040298"/>
    </source>
</evidence>
<organism evidence="6 7">
    <name type="scientific">Novosphingobium fuchskuhlense</name>
    <dbReference type="NCBI Taxonomy" id="1117702"/>
    <lineage>
        <taxon>Bacteria</taxon>
        <taxon>Pseudomonadati</taxon>
        <taxon>Pseudomonadota</taxon>
        <taxon>Alphaproteobacteria</taxon>
        <taxon>Sphingomonadales</taxon>
        <taxon>Sphingomonadaceae</taxon>
        <taxon>Novosphingobium</taxon>
    </lineage>
</organism>
<dbReference type="Proteomes" id="UP000058012">
    <property type="component" value="Unassembled WGS sequence"/>
</dbReference>
<comment type="function">
    <text evidence="1">Probable oxidoreductase that may play a role as regulator of mitochondrial function.</text>
</comment>
<comment type="subunit">
    <text evidence="2">Interacts with COX5B; this interaction may contribute to localize PYROXD2 to the inner face of the inner mitochondrial membrane.</text>
</comment>
<reference evidence="6 7" key="1">
    <citation type="submission" date="2015-10" db="EMBL/GenBank/DDBJ databases">
        <title>Draft genome sequence of Novosphingobium fuchskuhlense DSM 25065 isolated from a surface water sample of the southwest basin of Lake Grosse Fuchskuhle.</title>
        <authorList>
            <person name="Ruckert C."/>
            <person name="Winkler A."/>
            <person name="Glaeser J."/>
            <person name="Grossart H.-P."/>
            <person name="Kalinowski J."/>
            <person name="Glaeser S."/>
        </authorList>
    </citation>
    <scope>NUCLEOTIDE SEQUENCE [LARGE SCALE GENOMIC DNA]</scope>
    <source>
        <strain evidence="6 7">FNE08-7</strain>
    </source>
</reference>
<dbReference type="OrthoDB" id="9774675at2"/>
<dbReference type="PANTHER" id="PTHR10668:SF103">
    <property type="entry name" value="PYRIDINE NUCLEOTIDE-DISULFIDE OXIDOREDUCTASE DOMAIN-CONTAINING PROTEIN 2"/>
    <property type="match status" value="1"/>
</dbReference>
<dbReference type="SUPFAM" id="SSF51905">
    <property type="entry name" value="FAD/NAD(P)-binding domain"/>
    <property type="match status" value="1"/>
</dbReference>
<name>A0A117UUS5_9SPHN</name>
<evidence type="ECO:0000256" key="2">
    <source>
        <dbReference type="ARBA" id="ARBA00038825"/>
    </source>
</evidence>
<dbReference type="GO" id="GO:0016491">
    <property type="term" value="F:oxidoreductase activity"/>
    <property type="evidence" value="ECO:0007669"/>
    <property type="project" value="InterPro"/>
</dbReference>
<keyword evidence="7" id="KW-1185">Reference proteome</keyword>
<feature type="region of interest" description="Disordered" evidence="4">
    <location>
        <begin position="520"/>
        <end position="547"/>
    </location>
</feature>